<accession>A0A090LNI9</accession>
<protein>
    <submittedName>
        <fullName evidence="3 5">Uncharacterized protein</fullName>
    </submittedName>
</protein>
<name>A0A090LNI9_STRRB</name>
<proteinExistence type="predicted"/>
<keyword evidence="2" id="KW-0732">Signal</keyword>
<feature type="region of interest" description="Disordered" evidence="1">
    <location>
        <begin position="143"/>
        <end position="175"/>
    </location>
</feature>
<dbReference type="CTD" id="36382085"/>
<dbReference type="RefSeq" id="XP_024508913.1">
    <property type="nucleotide sequence ID" value="XM_024643222.1"/>
</dbReference>
<dbReference type="AlphaFoldDB" id="A0A090LNI9"/>
<feature type="chain" id="PRO_5015030985" evidence="2">
    <location>
        <begin position="19"/>
        <end position="210"/>
    </location>
</feature>
<evidence type="ECO:0000313" key="3">
    <source>
        <dbReference type="EMBL" id="CEF69714.1"/>
    </source>
</evidence>
<reference evidence="3 4" key="1">
    <citation type="submission" date="2014-09" db="EMBL/GenBank/DDBJ databases">
        <authorList>
            <person name="Martin A.A."/>
        </authorList>
    </citation>
    <scope>NUCLEOTIDE SEQUENCE</scope>
    <source>
        <strain evidence="4">ED321</strain>
        <strain evidence="3">ED321 Heterogonic</strain>
    </source>
</reference>
<dbReference type="Proteomes" id="UP000035682">
    <property type="component" value="Unplaced"/>
</dbReference>
<evidence type="ECO:0000256" key="1">
    <source>
        <dbReference type="SAM" id="MobiDB-lite"/>
    </source>
</evidence>
<evidence type="ECO:0000256" key="2">
    <source>
        <dbReference type="SAM" id="SignalP"/>
    </source>
</evidence>
<dbReference type="WBParaSite" id="SRAE_2000436100.1">
    <property type="protein sequence ID" value="SRAE_2000436100.1"/>
    <property type="gene ID" value="WBGene00264592"/>
</dbReference>
<dbReference type="EMBL" id="LN609529">
    <property type="protein sequence ID" value="CEF69714.1"/>
    <property type="molecule type" value="Genomic_DNA"/>
</dbReference>
<evidence type="ECO:0000313" key="6">
    <source>
        <dbReference type="WormBase" id="SRAE_2000436100"/>
    </source>
</evidence>
<dbReference type="WormBase" id="SRAE_2000436100">
    <property type="protein sequence ID" value="SRP10045"/>
    <property type="gene ID" value="WBGene00264592"/>
</dbReference>
<dbReference type="GeneID" id="36382085"/>
<feature type="signal peptide" evidence="2">
    <location>
        <begin position="1"/>
        <end position="18"/>
    </location>
</feature>
<reference evidence="5" key="2">
    <citation type="submission" date="2020-12" db="UniProtKB">
        <authorList>
            <consortium name="WormBaseParasite"/>
        </authorList>
    </citation>
    <scope>IDENTIFICATION</scope>
</reference>
<evidence type="ECO:0000313" key="5">
    <source>
        <dbReference type="WBParaSite" id="SRAE_2000436100.1"/>
    </source>
</evidence>
<organism evidence="3">
    <name type="scientific">Strongyloides ratti</name>
    <name type="common">Parasitic roundworm</name>
    <dbReference type="NCBI Taxonomy" id="34506"/>
    <lineage>
        <taxon>Eukaryota</taxon>
        <taxon>Metazoa</taxon>
        <taxon>Ecdysozoa</taxon>
        <taxon>Nematoda</taxon>
        <taxon>Chromadorea</taxon>
        <taxon>Rhabditida</taxon>
        <taxon>Tylenchina</taxon>
        <taxon>Panagrolaimomorpha</taxon>
        <taxon>Strongyloidoidea</taxon>
        <taxon>Strongyloididae</taxon>
        <taxon>Strongyloides</taxon>
    </lineage>
</organism>
<gene>
    <name evidence="3 5 6" type="ORF">SRAE_2000436100</name>
</gene>
<evidence type="ECO:0000313" key="4">
    <source>
        <dbReference type="Proteomes" id="UP000035682"/>
    </source>
</evidence>
<sequence>MKFISILFAIFAVTFLDGQDFSKIDFHISTLNRKACPARNIGKYCLSIFNKKTGYKYIFKGVKEAVQIKFIYGINVTIIFAASKTKKDKEKQYFLGEYYEPYKKGPHKNHAKKRCIIEYHDLTTTTTTELVTTTVYAPTTEEPVTTTVNASTTEGPGTTTVSGPTTKKPVTTTVNAPTTTERHYTKEDFNKQIWRWILNHIFNYRVKKQE</sequence>
<keyword evidence="4" id="KW-1185">Reference proteome</keyword>